<evidence type="ECO:0000313" key="5">
    <source>
        <dbReference type="EMBL" id="MPL69297.1"/>
    </source>
</evidence>
<dbReference type="SMART" id="SM00344">
    <property type="entry name" value="HTH_ASNC"/>
    <property type="match status" value="1"/>
</dbReference>
<evidence type="ECO:0000256" key="3">
    <source>
        <dbReference type="ARBA" id="ARBA00023163"/>
    </source>
</evidence>
<accession>A0A644TS43</accession>
<evidence type="ECO:0000256" key="2">
    <source>
        <dbReference type="ARBA" id="ARBA00023125"/>
    </source>
</evidence>
<dbReference type="PRINTS" id="PR00033">
    <property type="entry name" value="HTHASNC"/>
</dbReference>
<evidence type="ECO:0000256" key="1">
    <source>
        <dbReference type="ARBA" id="ARBA00023015"/>
    </source>
</evidence>
<dbReference type="GO" id="GO:0043565">
    <property type="term" value="F:sequence-specific DNA binding"/>
    <property type="evidence" value="ECO:0007669"/>
    <property type="project" value="InterPro"/>
</dbReference>
<dbReference type="InterPro" id="IPR036388">
    <property type="entry name" value="WH-like_DNA-bd_sf"/>
</dbReference>
<dbReference type="SUPFAM" id="SSF46785">
    <property type="entry name" value="Winged helix' DNA-binding domain"/>
    <property type="match status" value="1"/>
</dbReference>
<protein>
    <submittedName>
        <fullName evidence="5">HTH-type transcriptional regulator LrpC</fullName>
    </submittedName>
</protein>
<dbReference type="Gene3D" id="3.30.70.920">
    <property type="match status" value="1"/>
</dbReference>
<dbReference type="GO" id="GO:0005829">
    <property type="term" value="C:cytosol"/>
    <property type="evidence" value="ECO:0007669"/>
    <property type="project" value="TreeGrafter"/>
</dbReference>
<reference evidence="5" key="1">
    <citation type="submission" date="2019-08" db="EMBL/GenBank/DDBJ databases">
        <authorList>
            <person name="Kucharzyk K."/>
            <person name="Murdoch R.W."/>
            <person name="Higgins S."/>
            <person name="Loffler F."/>
        </authorList>
    </citation>
    <scope>NUCLEOTIDE SEQUENCE</scope>
</reference>
<dbReference type="InterPro" id="IPR011008">
    <property type="entry name" value="Dimeric_a/b-barrel"/>
</dbReference>
<keyword evidence="1" id="KW-0805">Transcription regulation</keyword>
<dbReference type="InterPro" id="IPR000485">
    <property type="entry name" value="AsnC-type_HTH_dom"/>
</dbReference>
<name>A0A644TS43_9ZZZZ</name>
<dbReference type="Pfam" id="PF01037">
    <property type="entry name" value="AsnC_trans_reg"/>
    <property type="match status" value="1"/>
</dbReference>
<dbReference type="AlphaFoldDB" id="A0A644TS43"/>
<keyword evidence="3" id="KW-0804">Transcription</keyword>
<dbReference type="InterPro" id="IPR019888">
    <property type="entry name" value="Tscrpt_reg_AsnC-like"/>
</dbReference>
<dbReference type="Pfam" id="PF13412">
    <property type="entry name" value="HTH_24"/>
    <property type="match status" value="1"/>
</dbReference>
<comment type="caution">
    <text evidence="5">The sequence shown here is derived from an EMBL/GenBank/DDBJ whole genome shotgun (WGS) entry which is preliminary data.</text>
</comment>
<evidence type="ECO:0000259" key="4">
    <source>
        <dbReference type="PROSITE" id="PS50956"/>
    </source>
</evidence>
<dbReference type="InterPro" id="IPR036390">
    <property type="entry name" value="WH_DNA-bd_sf"/>
</dbReference>
<dbReference type="InterPro" id="IPR019887">
    <property type="entry name" value="Tscrpt_reg_AsnC/Lrp_C"/>
</dbReference>
<dbReference type="PROSITE" id="PS50956">
    <property type="entry name" value="HTH_ASNC_2"/>
    <property type="match status" value="1"/>
</dbReference>
<dbReference type="EMBL" id="VSSQ01000046">
    <property type="protein sequence ID" value="MPL69297.1"/>
    <property type="molecule type" value="Genomic_DNA"/>
</dbReference>
<dbReference type="SUPFAM" id="SSF54909">
    <property type="entry name" value="Dimeric alpha+beta barrel"/>
    <property type="match status" value="1"/>
</dbReference>
<gene>
    <name evidence="5" type="primary">lrpC_2</name>
    <name evidence="5" type="ORF">SDC9_15034</name>
</gene>
<organism evidence="5">
    <name type="scientific">bioreactor metagenome</name>
    <dbReference type="NCBI Taxonomy" id="1076179"/>
    <lineage>
        <taxon>unclassified sequences</taxon>
        <taxon>metagenomes</taxon>
        <taxon>ecological metagenomes</taxon>
    </lineage>
</organism>
<dbReference type="Gene3D" id="1.10.10.10">
    <property type="entry name" value="Winged helix-like DNA-binding domain superfamily/Winged helix DNA-binding domain"/>
    <property type="match status" value="1"/>
</dbReference>
<dbReference type="PANTHER" id="PTHR30154">
    <property type="entry name" value="LEUCINE-RESPONSIVE REGULATORY PROTEIN"/>
    <property type="match status" value="1"/>
</dbReference>
<sequence>MLDNTDLKILKLLKVNCKMQLRDIGEVVHLTGQAVSNRISRMEDLGVIKGYSVLLDDNLLGKTITAYITIFMKTTNHRAFHVFLNDNESVVEASRISGEGCYLLKIQVNSQEDLNCFLDSVLEYGNYRANISIGKIK</sequence>
<feature type="domain" description="HTH asnC-type" evidence="4">
    <location>
        <begin position="2"/>
        <end position="63"/>
    </location>
</feature>
<proteinExistence type="predicted"/>
<dbReference type="PANTHER" id="PTHR30154:SF55">
    <property type="entry name" value="HTH-TYPE TRANSCRIPTIONAL REGULATOR LRPB"/>
    <property type="match status" value="1"/>
</dbReference>
<keyword evidence="2" id="KW-0238">DNA-binding</keyword>
<dbReference type="GO" id="GO:0043200">
    <property type="term" value="P:response to amino acid"/>
    <property type="evidence" value="ECO:0007669"/>
    <property type="project" value="TreeGrafter"/>
</dbReference>